<gene>
    <name evidence="7" type="ORF">FF38_06176</name>
</gene>
<proteinExistence type="inferred from homology"/>
<feature type="coiled-coil region" evidence="6">
    <location>
        <begin position="141"/>
        <end position="172"/>
    </location>
</feature>
<evidence type="ECO:0000256" key="4">
    <source>
        <dbReference type="ARBA" id="ARBA00023163"/>
    </source>
</evidence>
<dbReference type="GO" id="GO:0003677">
    <property type="term" value="F:DNA binding"/>
    <property type="evidence" value="ECO:0007669"/>
    <property type="project" value="InterPro"/>
</dbReference>
<evidence type="ECO:0000256" key="2">
    <source>
        <dbReference type="ARBA" id="ARBA00009430"/>
    </source>
</evidence>
<accession>A0A0L0C6V1</accession>
<dbReference type="AlphaFoldDB" id="A0A0L0C6V1"/>
<dbReference type="GO" id="GO:0000428">
    <property type="term" value="C:DNA-directed RNA polymerase complex"/>
    <property type="evidence" value="ECO:0007669"/>
    <property type="project" value="UniProtKB-KW"/>
</dbReference>
<evidence type="ECO:0000256" key="5">
    <source>
        <dbReference type="ARBA" id="ARBA00023242"/>
    </source>
</evidence>
<keyword evidence="8" id="KW-1185">Reference proteome</keyword>
<dbReference type="OrthoDB" id="277398at2759"/>
<dbReference type="PANTHER" id="PTHR14440">
    <property type="entry name" value="DNA-DIRECTED RNA POLYMERASE I SUBUNIT RPA49"/>
    <property type="match status" value="1"/>
</dbReference>
<evidence type="ECO:0000313" key="8">
    <source>
        <dbReference type="Proteomes" id="UP000037069"/>
    </source>
</evidence>
<evidence type="ECO:0000256" key="1">
    <source>
        <dbReference type="ARBA" id="ARBA00004604"/>
    </source>
</evidence>
<keyword evidence="3" id="KW-0240">DNA-directed RNA polymerase</keyword>
<dbReference type="EMBL" id="JRES01000835">
    <property type="protein sequence ID" value="KNC27962.1"/>
    <property type="molecule type" value="Genomic_DNA"/>
</dbReference>
<evidence type="ECO:0000313" key="7">
    <source>
        <dbReference type="EMBL" id="KNC27962.1"/>
    </source>
</evidence>
<protein>
    <recommendedName>
        <fullName evidence="9">DNA-directed RNA polymerase I subunit rpa49</fullName>
    </recommendedName>
</protein>
<comment type="caution">
    <text evidence="7">The sequence shown here is derived from an EMBL/GenBank/DDBJ whole genome shotgun (WGS) entry which is preliminary data.</text>
</comment>
<comment type="similarity">
    <text evidence="2">Belongs to the eukaryotic RPA49/POLR1E RNA polymerase subunit family.</text>
</comment>
<comment type="subcellular location">
    <subcellularLocation>
        <location evidence="1">Nucleus</location>
        <location evidence="1">Nucleolus</location>
    </subcellularLocation>
</comment>
<dbReference type="GO" id="GO:0005730">
    <property type="term" value="C:nucleolus"/>
    <property type="evidence" value="ECO:0007669"/>
    <property type="project" value="UniProtKB-SubCell"/>
</dbReference>
<dbReference type="Proteomes" id="UP000037069">
    <property type="component" value="Unassembled WGS sequence"/>
</dbReference>
<sequence length="384" mass="43652">MKEKVEIDKVYNRKKNGVVPTLLKFQNGKLSAFTKENTHFCRLRSRQDKNVMGALLVANGHTYQGLIDDSDASELTDTYICVRNKVTNKMTIIPIDQVTLKNSIYQDIDQTQREALSDHVRKMTLLKKFGGRKASRYINDKEKMHMDIKIVQEELQNTVEEAGLEENEAEESVDNTAYLDKIRPPMNVEAKQVSDVYALEDVVPMDLLNRLDEEAKTVYQTQIDQIPIQSEFLKKLIETIQQSPADKEGLDRLKLIIYMDSLLKLIKSRVKSLKKANLSDISEKVENNVRDRFSDPNSSFSGCRTSFSTEKALCHFIVLALLVSDNYSVDGAVLSQELNAPRSKVNKYAHIVQALPKSRTSILSLRLPKSVPPVPTSFAKRKKD</sequence>
<name>A0A0L0C6V1_LUCCU</name>
<evidence type="ECO:0000256" key="3">
    <source>
        <dbReference type="ARBA" id="ARBA00022478"/>
    </source>
</evidence>
<dbReference type="OMA" id="IITYAHI"/>
<keyword evidence="6" id="KW-0175">Coiled coil</keyword>
<evidence type="ECO:0008006" key="9">
    <source>
        <dbReference type="Google" id="ProtNLM"/>
    </source>
</evidence>
<organism evidence="7 8">
    <name type="scientific">Lucilia cuprina</name>
    <name type="common">Green bottle fly</name>
    <name type="synonym">Australian sheep blowfly</name>
    <dbReference type="NCBI Taxonomy" id="7375"/>
    <lineage>
        <taxon>Eukaryota</taxon>
        <taxon>Metazoa</taxon>
        <taxon>Ecdysozoa</taxon>
        <taxon>Arthropoda</taxon>
        <taxon>Hexapoda</taxon>
        <taxon>Insecta</taxon>
        <taxon>Pterygota</taxon>
        <taxon>Neoptera</taxon>
        <taxon>Endopterygota</taxon>
        <taxon>Diptera</taxon>
        <taxon>Brachycera</taxon>
        <taxon>Muscomorpha</taxon>
        <taxon>Oestroidea</taxon>
        <taxon>Calliphoridae</taxon>
        <taxon>Luciliinae</taxon>
        <taxon>Lucilia</taxon>
    </lineage>
</organism>
<dbReference type="STRING" id="7375.A0A0L0C6V1"/>
<reference evidence="7 8" key="1">
    <citation type="journal article" date="2015" name="Nat. Commun.">
        <title>Lucilia cuprina genome unlocks parasitic fly biology to underpin future interventions.</title>
        <authorList>
            <person name="Anstead C.A."/>
            <person name="Korhonen P.K."/>
            <person name="Young N.D."/>
            <person name="Hall R.S."/>
            <person name="Jex A.R."/>
            <person name="Murali S.C."/>
            <person name="Hughes D.S."/>
            <person name="Lee S.F."/>
            <person name="Perry T."/>
            <person name="Stroehlein A.J."/>
            <person name="Ansell B.R."/>
            <person name="Breugelmans B."/>
            <person name="Hofmann A."/>
            <person name="Qu J."/>
            <person name="Dugan S."/>
            <person name="Lee S.L."/>
            <person name="Chao H."/>
            <person name="Dinh H."/>
            <person name="Han Y."/>
            <person name="Doddapaneni H.V."/>
            <person name="Worley K.C."/>
            <person name="Muzny D.M."/>
            <person name="Ioannidis P."/>
            <person name="Waterhouse R.M."/>
            <person name="Zdobnov E.M."/>
            <person name="James P.J."/>
            <person name="Bagnall N.H."/>
            <person name="Kotze A.C."/>
            <person name="Gibbs R.A."/>
            <person name="Richards S."/>
            <person name="Batterham P."/>
            <person name="Gasser R.B."/>
        </authorList>
    </citation>
    <scope>NUCLEOTIDE SEQUENCE [LARGE SCALE GENOMIC DNA]</scope>
    <source>
        <strain evidence="7 8">LS</strain>
        <tissue evidence="7">Full body</tissue>
    </source>
</reference>
<evidence type="ECO:0000256" key="6">
    <source>
        <dbReference type="SAM" id="Coils"/>
    </source>
</evidence>
<keyword evidence="4" id="KW-0804">Transcription</keyword>
<dbReference type="Pfam" id="PF06870">
    <property type="entry name" value="RNA_pol_I_A49"/>
    <property type="match status" value="1"/>
</dbReference>
<dbReference type="GO" id="GO:0006351">
    <property type="term" value="P:DNA-templated transcription"/>
    <property type="evidence" value="ECO:0007669"/>
    <property type="project" value="InterPro"/>
</dbReference>
<keyword evidence="5" id="KW-0539">Nucleus</keyword>
<dbReference type="InterPro" id="IPR009668">
    <property type="entry name" value="RNA_pol-assoc_fac_A49-like"/>
</dbReference>